<dbReference type="RefSeq" id="WP_319969104.1">
    <property type="nucleotide sequence ID" value="NZ_JAXAVW010000024.1"/>
</dbReference>
<feature type="domain" description="Microbial-type PARG catalytic" evidence="1">
    <location>
        <begin position="9"/>
        <end position="146"/>
    </location>
</feature>
<proteinExistence type="predicted"/>
<dbReference type="PANTHER" id="PTHR35596:SF1">
    <property type="entry name" value="MICROBIAL-TYPE PARG CATALYTIC DOMAIN-CONTAINING PROTEIN"/>
    <property type="match status" value="1"/>
</dbReference>
<dbReference type="SUPFAM" id="SSF52949">
    <property type="entry name" value="Macro domain-like"/>
    <property type="match status" value="1"/>
</dbReference>
<keyword evidence="3" id="KW-1185">Reference proteome</keyword>
<reference evidence="2 3" key="1">
    <citation type="submission" date="2023-11" db="EMBL/GenBank/DDBJ databases">
        <title>Lentzea sokolovensis, sp. nov., Lentzea kristufkii, sp. nov., and Lentzea miocenensis, sp. nov., rare actinobacteria from Sokolov Coal Basin, Miocene lacustrine sediment, Czech Republic.</title>
        <authorList>
            <person name="Lara A."/>
            <person name="Kotroba L."/>
            <person name="Nouioui I."/>
            <person name="Neumann-Schaal M."/>
            <person name="Mast Y."/>
            <person name="Chronakova A."/>
        </authorList>
    </citation>
    <scope>NUCLEOTIDE SEQUENCE [LARGE SCALE GENOMIC DNA]</scope>
    <source>
        <strain evidence="2 3">BCCO 10_0856</strain>
    </source>
</reference>
<organism evidence="2 3">
    <name type="scientific">Lentzea miocenica</name>
    <dbReference type="NCBI Taxonomy" id="3095431"/>
    <lineage>
        <taxon>Bacteria</taxon>
        <taxon>Bacillati</taxon>
        <taxon>Actinomycetota</taxon>
        <taxon>Actinomycetes</taxon>
        <taxon>Pseudonocardiales</taxon>
        <taxon>Pseudonocardiaceae</taxon>
        <taxon>Lentzea</taxon>
    </lineage>
</organism>
<dbReference type="NCBIfam" id="TIGR02452">
    <property type="entry name" value="TIGR02452 family protein"/>
    <property type="match status" value="1"/>
</dbReference>
<evidence type="ECO:0000259" key="1">
    <source>
        <dbReference type="Pfam" id="PF10021"/>
    </source>
</evidence>
<sequence length="262" mass="28184">MSSRLRAIARDTVEISERGSYSTATGEVSIAVTPAVSGTRLHLPEDALSLPAQGETARVDVTNESTLEAARRLGGDIACLVFASARNPGGGFLNGAQAQEESVARASALYPCLLAAGDFYRYHRAHDDLTYSDRVIYSPRVPVFRDDKGTLLPEPYEVSFLTAAAPNRSAIVRNQPERADGIPAALLRRAVRVLHVAAAHGHRRLVLGAWGCGVFGNDPVVVAETFRTALRDNRYFDHVVFAVLDRQKGTPTLAAFAEALTG</sequence>
<gene>
    <name evidence="2" type="ORF">SK803_28020</name>
</gene>
<comment type="caution">
    <text evidence="2">The sequence shown here is derived from an EMBL/GenBank/DDBJ whole genome shotgun (WGS) entry which is preliminary data.</text>
</comment>
<name>A0ABU4T7D5_9PSEU</name>
<evidence type="ECO:0000313" key="3">
    <source>
        <dbReference type="Proteomes" id="UP001285521"/>
    </source>
</evidence>
<protein>
    <submittedName>
        <fullName evidence="2">TIGR02452 family protein</fullName>
    </submittedName>
</protein>
<accession>A0ABU4T7D5</accession>
<dbReference type="InterPro" id="IPR019261">
    <property type="entry name" value="PARG_cat_microbial"/>
</dbReference>
<dbReference type="PANTHER" id="PTHR35596">
    <property type="entry name" value="DUF2263 DOMAIN-CONTAINING PROTEIN"/>
    <property type="match status" value="1"/>
</dbReference>
<dbReference type="InterPro" id="IPR043472">
    <property type="entry name" value="Macro_dom-like"/>
</dbReference>
<dbReference type="PIRSF" id="PIRSF014899">
    <property type="entry name" value="UCP014899"/>
    <property type="match status" value="1"/>
</dbReference>
<dbReference type="EMBL" id="JAXAVW010000024">
    <property type="protein sequence ID" value="MDX8034082.1"/>
    <property type="molecule type" value="Genomic_DNA"/>
</dbReference>
<reference evidence="2 3" key="2">
    <citation type="submission" date="2023-11" db="EMBL/GenBank/DDBJ databases">
        <authorList>
            <person name="Lara A.C."/>
            <person name="Chronakova A."/>
        </authorList>
    </citation>
    <scope>NUCLEOTIDE SEQUENCE [LARGE SCALE GENOMIC DNA]</scope>
    <source>
        <strain evidence="2 3">BCCO 10_0856</strain>
    </source>
</reference>
<dbReference type="Proteomes" id="UP001285521">
    <property type="component" value="Unassembled WGS sequence"/>
</dbReference>
<dbReference type="InterPro" id="IPR012664">
    <property type="entry name" value="CHP02452"/>
</dbReference>
<dbReference type="Gene3D" id="3.40.220.10">
    <property type="entry name" value="Leucine Aminopeptidase, subunit E, domain 1"/>
    <property type="match status" value="1"/>
</dbReference>
<dbReference type="Pfam" id="PF10021">
    <property type="entry name" value="PARG_cat_microb"/>
    <property type="match status" value="1"/>
</dbReference>
<evidence type="ECO:0000313" key="2">
    <source>
        <dbReference type="EMBL" id="MDX8034082.1"/>
    </source>
</evidence>